<dbReference type="AlphaFoldDB" id="A0A1I3MKJ9"/>
<comment type="function">
    <text evidence="2 7">Catalyzes the formation of N(7)-methylguanine at position 46 (m7G46) in tRNA.</text>
</comment>
<dbReference type="InterPro" id="IPR055361">
    <property type="entry name" value="tRNA_methyltr_TrmB_bact"/>
</dbReference>
<keyword evidence="4 7" id="KW-0808">Transferase</keyword>
<protein>
    <recommendedName>
        <fullName evidence="7">tRNA (guanine-N(7)-)-methyltransferase</fullName>
        <ecNumber evidence="7">2.1.1.33</ecNumber>
    </recommendedName>
    <alternativeName>
        <fullName evidence="7">tRNA (guanine(46)-N(7))-methyltransferase</fullName>
    </alternativeName>
    <alternativeName>
        <fullName evidence="7">tRNA(m7G46)-methyltransferase</fullName>
    </alternativeName>
</protein>
<dbReference type="Gene3D" id="3.40.50.150">
    <property type="entry name" value="Vaccinia Virus protein VP39"/>
    <property type="match status" value="1"/>
</dbReference>
<dbReference type="GO" id="GO:0043527">
    <property type="term" value="C:tRNA methyltransferase complex"/>
    <property type="evidence" value="ECO:0007669"/>
    <property type="project" value="TreeGrafter"/>
</dbReference>
<feature type="binding site" evidence="7">
    <location>
        <position position="117"/>
    </location>
    <ligand>
        <name>S-adenosyl-L-methionine</name>
        <dbReference type="ChEBI" id="CHEBI:59789"/>
    </ligand>
</feature>
<comment type="pathway">
    <text evidence="7">tRNA modification; N(7)-methylguanine-tRNA biosynthesis.</text>
</comment>
<evidence type="ECO:0000256" key="6">
    <source>
        <dbReference type="ARBA" id="ARBA00022694"/>
    </source>
</evidence>
<dbReference type="InterPro" id="IPR003358">
    <property type="entry name" value="tRNA_(Gua-N-7)_MeTrfase_Trmb"/>
</dbReference>
<evidence type="ECO:0000256" key="2">
    <source>
        <dbReference type="ARBA" id="ARBA00003015"/>
    </source>
</evidence>
<evidence type="ECO:0000256" key="1">
    <source>
        <dbReference type="ARBA" id="ARBA00000142"/>
    </source>
</evidence>
<evidence type="ECO:0000256" key="5">
    <source>
        <dbReference type="ARBA" id="ARBA00022691"/>
    </source>
</evidence>
<comment type="catalytic activity">
    <reaction evidence="1 7">
        <text>guanosine(46) in tRNA + S-adenosyl-L-methionine = N(7)-methylguanosine(46) in tRNA + S-adenosyl-L-homocysteine</text>
        <dbReference type="Rhea" id="RHEA:42708"/>
        <dbReference type="Rhea" id="RHEA-COMP:10188"/>
        <dbReference type="Rhea" id="RHEA-COMP:10189"/>
        <dbReference type="ChEBI" id="CHEBI:57856"/>
        <dbReference type="ChEBI" id="CHEBI:59789"/>
        <dbReference type="ChEBI" id="CHEBI:74269"/>
        <dbReference type="ChEBI" id="CHEBI:74480"/>
        <dbReference type="EC" id="2.1.1.33"/>
    </reaction>
</comment>
<comment type="similarity">
    <text evidence="7">Belongs to the class I-like SAM-binding methyltransferase superfamily. TrmB family.</text>
</comment>
<keyword evidence="5 7" id="KW-0949">S-adenosyl-L-methionine</keyword>
<proteinExistence type="inferred from homology"/>
<dbReference type="InterPro" id="IPR029063">
    <property type="entry name" value="SAM-dependent_MTases_sf"/>
</dbReference>
<evidence type="ECO:0000256" key="7">
    <source>
        <dbReference type="HAMAP-Rule" id="MF_01057"/>
    </source>
</evidence>
<dbReference type="PANTHER" id="PTHR23417">
    <property type="entry name" value="3-DEOXY-D-MANNO-OCTULOSONIC-ACID TRANSFERASE/TRNA GUANINE-N 7 - -METHYLTRANSFERASE"/>
    <property type="match status" value="1"/>
</dbReference>
<dbReference type="OrthoDB" id="9802090at2"/>
<dbReference type="EMBL" id="FORR01000003">
    <property type="protein sequence ID" value="SFI97664.1"/>
    <property type="molecule type" value="Genomic_DNA"/>
</dbReference>
<dbReference type="NCBIfam" id="TIGR00091">
    <property type="entry name" value="tRNA (guanosine(46)-N7)-methyltransferase TrmB"/>
    <property type="match status" value="1"/>
</dbReference>
<dbReference type="PROSITE" id="PS51625">
    <property type="entry name" value="SAM_MT_TRMB"/>
    <property type="match status" value="1"/>
</dbReference>
<dbReference type="HAMAP" id="MF_01057">
    <property type="entry name" value="tRNA_methyltr_TrmB"/>
    <property type="match status" value="1"/>
</dbReference>
<feature type="binding site" evidence="7">
    <location>
        <position position="121"/>
    </location>
    <ligand>
        <name>substrate</name>
    </ligand>
</feature>
<name>A0A1I3MKJ9_9BACL</name>
<accession>A0A1I3MKJ9</accession>
<dbReference type="RefSeq" id="WP_093228455.1">
    <property type="nucleotide sequence ID" value="NZ_FORR01000003.1"/>
</dbReference>
<sequence>MRLRRNPKAIPFLMENPLVVKDPEQWRGKWQTLFPNPQPLFVELGTGKGQFLAKAASLHPDKNWIGVERVEEVLLKAVQKGEATECTNIRYLWIDVKKLPEIFAPGEVSRFFLHFSDPWPKKRHTKRRLTYRVFLNMYKDILAPDGDLILKTDSEGLYTFSLEEFTEMGWEIVEQTTDLHHSPYNEHNITTEYEDKFVSQGMPIYYVRVKPPRPSSNPSLTFHSNQV</sequence>
<organism evidence="8 9">
    <name type="scientific">Thermoflavimicrobium dichotomicum</name>
    <dbReference type="NCBI Taxonomy" id="46223"/>
    <lineage>
        <taxon>Bacteria</taxon>
        <taxon>Bacillati</taxon>
        <taxon>Bacillota</taxon>
        <taxon>Bacilli</taxon>
        <taxon>Bacillales</taxon>
        <taxon>Thermoactinomycetaceae</taxon>
        <taxon>Thermoflavimicrobium</taxon>
    </lineage>
</organism>
<gene>
    <name evidence="7" type="primary">trmB</name>
    <name evidence="8" type="ORF">SAMN05421852_103112</name>
</gene>
<dbReference type="CDD" id="cd02440">
    <property type="entry name" value="AdoMet_MTases"/>
    <property type="match status" value="1"/>
</dbReference>
<dbReference type="SUPFAM" id="SSF53335">
    <property type="entry name" value="S-adenosyl-L-methionine-dependent methyltransferases"/>
    <property type="match status" value="1"/>
</dbReference>
<keyword evidence="9" id="KW-1185">Reference proteome</keyword>
<comment type="caution">
    <text evidence="7">Lacks conserved residue(s) required for the propagation of feature annotation.</text>
</comment>
<dbReference type="EC" id="2.1.1.33" evidence="7"/>
<evidence type="ECO:0000256" key="3">
    <source>
        <dbReference type="ARBA" id="ARBA00022603"/>
    </source>
</evidence>
<feature type="binding site" evidence="7">
    <location>
        <position position="43"/>
    </location>
    <ligand>
        <name>S-adenosyl-L-methionine</name>
        <dbReference type="ChEBI" id="CHEBI:59789"/>
    </ligand>
</feature>
<feature type="binding site" evidence="7">
    <location>
        <position position="153"/>
    </location>
    <ligand>
        <name>substrate</name>
    </ligand>
</feature>
<evidence type="ECO:0000256" key="4">
    <source>
        <dbReference type="ARBA" id="ARBA00022679"/>
    </source>
</evidence>
<dbReference type="STRING" id="46223.SAMN05421852_103112"/>
<dbReference type="NCBIfam" id="NF001080">
    <property type="entry name" value="PRK00121.2-2"/>
    <property type="match status" value="1"/>
</dbReference>
<feature type="binding site" evidence="7">
    <location>
        <position position="68"/>
    </location>
    <ligand>
        <name>S-adenosyl-L-methionine</name>
        <dbReference type="ChEBI" id="CHEBI:59789"/>
    </ligand>
</feature>
<dbReference type="GO" id="GO:0008176">
    <property type="term" value="F:tRNA (guanine(46)-N7)-methyltransferase activity"/>
    <property type="evidence" value="ECO:0007669"/>
    <property type="project" value="UniProtKB-UniRule"/>
</dbReference>
<feature type="binding site" evidence="7">
    <location>
        <position position="95"/>
    </location>
    <ligand>
        <name>S-adenosyl-L-methionine</name>
        <dbReference type="ChEBI" id="CHEBI:59789"/>
    </ligand>
</feature>
<evidence type="ECO:0000313" key="9">
    <source>
        <dbReference type="Proteomes" id="UP000199545"/>
    </source>
</evidence>
<dbReference type="PANTHER" id="PTHR23417:SF14">
    <property type="entry name" value="PENTACOTRIPEPTIDE-REPEAT REGION OF PRORP DOMAIN-CONTAINING PROTEIN"/>
    <property type="match status" value="1"/>
</dbReference>
<reference evidence="8 9" key="1">
    <citation type="submission" date="2016-10" db="EMBL/GenBank/DDBJ databases">
        <authorList>
            <person name="de Groot N.N."/>
        </authorList>
    </citation>
    <scope>NUCLEOTIDE SEQUENCE [LARGE SCALE GENOMIC DNA]</scope>
    <source>
        <strain evidence="8 9">DSM 44778</strain>
    </source>
</reference>
<keyword evidence="3 7" id="KW-0489">Methyltransferase</keyword>
<evidence type="ECO:0000313" key="8">
    <source>
        <dbReference type="EMBL" id="SFI97664.1"/>
    </source>
</evidence>
<dbReference type="Proteomes" id="UP000199545">
    <property type="component" value="Unassembled WGS sequence"/>
</dbReference>
<feature type="binding site" evidence="7">
    <location>
        <begin position="191"/>
        <end position="194"/>
    </location>
    <ligand>
        <name>substrate</name>
    </ligand>
</feature>
<keyword evidence="6 7" id="KW-0819">tRNA processing</keyword>
<dbReference type="UniPathway" id="UPA00989"/>
<dbReference type="Pfam" id="PF02390">
    <property type="entry name" value="Methyltransf_4"/>
    <property type="match status" value="1"/>
</dbReference>